<gene>
    <name evidence="1" type="ORF">P872_00120</name>
</gene>
<protein>
    <submittedName>
        <fullName evidence="1">Uncharacterized protein</fullName>
    </submittedName>
</protein>
<dbReference type="Proteomes" id="UP000016843">
    <property type="component" value="Unassembled WGS sequence"/>
</dbReference>
<dbReference type="EMBL" id="AWXR01000012">
    <property type="protein sequence ID" value="ERM83515.1"/>
    <property type="molecule type" value="Genomic_DNA"/>
</dbReference>
<comment type="caution">
    <text evidence="1">The sequence shown here is derived from an EMBL/GenBank/DDBJ whole genome shotgun (WGS) entry which is preliminary data.</text>
</comment>
<keyword evidence="2" id="KW-1185">Reference proteome</keyword>
<name>U5BSE1_9BACT</name>
<proteinExistence type="predicted"/>
<organism evidence="1 2">
    <name type="scientific">Rhodonellum psychrophilum GCM71 = DSM 17998</name>
    <dbReference type="NCBI Taxonomy" id="1123057"/>
    <lineage>
        <taxon>Bacteria</taxon>
        <taxon>Pseudomonadati</taxon>
        <taxon>Bacteroidota</taxon>
        <taxon>Cytophagia</taxon>
        <taxon>Cytophagales</taxon>
        <taxon>Cytophagaceae</taxon>
        <taxon>Rhodonellum</taxon>
    </lineage>
</organism>
<dbReference type="AlphaFoldDB" id="U5BSE1"/>
<evidence type="ECO:0000313" key="1">
    <source>
        <dbReference type="EMBL" id="ERM83515.1"/>
    </source>
</evidence>
<sequence>MQMESSWSERIFSQDQEGIEHYLMEIPLSIPYMANQEDFQATNTSFEKAGQHYRVIKQRYTNDTLQVIYVSDTAKRTLDNTIKQWISSLIADDGTENGQNTLFAKNFVKDYTQPIHTYSLGIPPFFEKMPIGFIFLPYQDYSFKLNTPPPELG</sequence>
<dbReference type="eggNOG" id="ENOG5033EAC">
    <property type="taxonomic scope" value="Bacteria"/>
</dbReference>
<evidence type="ECO:0000313" key="2">
    <source>
        <dbReference type="Proteomes" id="UP000016843"/>
    </source>
</evidence>
<reference evidence="1 2" key="1">
    <citation type="journal article" date="2013" name="Genome Announc.">
        <title>Draft Genome Sequence of the Psychrophilic and Alkaliphilic Rhodonellum psychrophilum Strain GCM71T.</title>
        <authorList>
            <person name="Hauptmann A.L."/>
            <person name="Glaring M.A."/>
            <person name="Hallin P.F."/>
            <person name="Prieme A."/>
            <person name="Stougaard P."/>
        </authorList>
    </citation>
    <scope>NUCLEOTIDE SEQUENCE [LARGE SCALE GENOMIC DNA]</scope>
    <source>
        <strain evidence="1 2">GCM71</strain>
    </source>
</reference>
<accession>U5BSE1</accession>